<dbReference type="PROSITE" id="PS50104">
    <property type="entry name" value="TIR"/>
    <property type="match status" value="1"/>
</dbReference>
<keyword evidence="12" id="KW-0325">Glycoprotein</keyword>
<dbReference type="PRINTS" id="PR01537">
    <property type="entry name" value="INTRLKN1R1F"/>
</dbReference>
<dbReference type="Gene3D" id="3.40.50.10140">
    <property type="entry name" value="Toll/interleukin-1 receptor homology (TIR) domain"/>
    <property type="match status" value="1"/>
</dbReference>
<comment type="caution">
    <text evidence="16">The sequence shown here is derived from an EMBL/GenBank/DDBJ whole genome shotgun (WGS) entry which is preliminary data.</text>
</comment>
<evidence type="ECO:0000313" key="17">
    <source>
        <dbReference type="Proteomes" id="UP001634394"/>
    </source>
</evidence>
<dbReference type="FunFam" id="3.40.50.10140:FF:000026">
    <property type="entry name" value="Toll-like receptor 2"/>
    <property type="match status" value="1"/>
</dbReference>
<protein>
    <recommendedName>
        <fullName evidence="15">TIR domain-containing protein</fullName>
    </recommendedName>
</protein>
<dbReference type="EMBL" id="JBJQND010000003">
    <property type="protein sequence ID" value="KAL3882134.1"/>
    <property type="molecule type" value="Genomic_DNA"/>
</dbReference>
<evidence type="ECO:0000256" key="12">
    <source>
        <dbReference type="ARBA" id="ARBA00023180"/>
    </source>
</evidence>
<dbReference type="InterPro" id="IPR003591">
    <property type="entry name" value="Leu-rich_rpt_typical-subtyp"/>
</dbReference>
<dbReference type="SMART" id="SM00013">
    <property type="entry name" value="LRRNT"/>
    <property type="match status" value="1"/>
</dbReference>
<dbReference type="InterPro" id="IPR000372">
    <property type="entry name" value="LRRNT"/>
</dbReference>
<evidence type="ECO:0000256" key="14">
    <source>
        <dbReference type="SAM" id="SignalP"/>
    </source>
</evidence>
<keyword evidence="6 13" id="KW-0812">Transmembrane</keyword>
<dbReference type="SUPFAM" id="SSF52200">
    <property type="entry name" value="Toll/Interleukin receptor TIR domain"/>
    <property type="match status" value="1"/>
</dbReference>
<dbReference type="InterPro" id="IPR001611">
    <property type="entry name" value="Leu-rich_rpt"/>
</dbReference>
<dbReference type="Pfam" id="PF13855">
    <property type="entry name" value="LRR_8"/>
    <property type="match status" value="6"/>
</dbReference>
<evidence type="ECO:0000259" key="15">
    <source>
        <dbReference type="PROSITE" id="PS50104"/>
    </source>
</evidence>
<evidence type="ECO:0000256" key="10">
    <source>
        <dbReference type="ARBA" id="ARBA00023136"/>
    </source>
</evidence>
<dbReference type="AlphaFoldDB" id="A0ABD3X7C2"/>
<evidence type="ECO:0000313" key="16">
    <source>
        <dbReference type="EMBL" id="KAL3882134.1"/>
    </source>
</evidence>
<dbReference type="FunFam" id="3.80.10.10:FF:001438">
    <property type="entry name" value="Uncharacterized protein"/>
    <property type="match status" value="1"/>
</dbReference>
<comment type="similarity">
    <text evidence="3">Belongs to the Toll-like receptor family.</text>
</comment>
<dbReference type="SMART" id="SM00365">
    <property type="entry name" value="LRR_SD22"/>
    <property type="match status" value="10"/>
</dbReference>
<dbReference type="Proteomes" id="UP001634394">
    <property type="component" value="Unassembled WGS sequence"/>
</dbReference>
<dbReference type="PANTHER" id="PTHR24365">
    <property type="entry name" value="TOLL-LIKE RECEPTOR"/>
    <property type="match status" value="1"/>
</dbReference>
<evidence type="ECO:0000256" key="7">
    <source>
        <dbReference type="ARBA" id="ARBA00022729"/>
    </source>
</evidence>
<name>A0ABD3X7C2_SINWO</name>
<dbReference type="PROSITE" id="PS51450">
    <property type="entry name" value="LRR"/>
    <property type="match status" value="7"/>
</dbReference>
<keyword evidence="11" id="KW-0675">Receptor</keyword>
<evidence type="ECO:0000256" key="6">
    <source>
        <dbReference type="ARBA" id="ARBA00022692"/>
    </source>
</evidence>
<evidence type="ECO:0000256" key="13">
    <source>
        <dbReference type="SAM" id="Phobius"/>
    </source>
</evidence>
<keyword evidence="7 14" id="KW-0732">Signal</keyword>
<keyword evidence="9 13" id="KW-1133">Transmembrane helix</keyword>
<dbReference type="Gene3D" id="3.80.10.10">
    <property type="entry name" value="Ribonuclease Inhibitor"/>
    <property type="match status" value="7"/>
</dbReference>
<comment type="subcellular location">
    <subcellularLocation>
        <location evidence="1">Cell membrane</location>
    </subcellularLocation>
    <subcellularLocation>
        <location evidence="2">Membrane</location>
        <topology evidence="2">Single-pass type I membrane protein</topology>
    </subcellularLocation>
</comment>
<feature type="domain" description="TIR" evidence="15">
    <location>
        <begin position="1094"/>
        <end position="1228"/>
    </location>
</feature>
<evidence type="ECO:0000256" key="4">
    <source>
        <dbReference type="ARBA" id="ARBA00022475"/>
    </source>
</evidence>
<dbReference type="SMART" id="SM00369">
    <property type="entry name" value="LRR_TYP"/>
    <property type="match status" value="16"/>
</dbReference>
<gene>
    <name evidence="16" type="ORF">ACJMK2_028505</name>
</gene>
<dbReference type="InterPro" id="IPR032675">
    <property type="entry name" value="LRR_dom_sf"/>
</dbReference>
<sequence length="1229" mass="139887">MHIGAAALMMNTSVISVKLICMCAILSAMAALPTDNHQSLPASSAANIVTVTTVTDKLSNTGDANDSIQCTQTDQFTTSGAFPVLETKSNDREVEATREILSSPRLKTESPSLFPLQRTTILQPSILQETTRTIDNENKPHNYICPAECDCWLLENPISHVSVVCALSHINNETDFSVLNTNTFPSALTIRCDPLSLWKNKLYPFMFKGLHSFIALIFLNCHFNYVPEKTFYGMTALRELYISDAEKITFHTAAFDNVPYLEDLSVVHSEMSSAPSLCHLQSLRFVNFTNNNIGTIEETGLLCNTTFKNLQEIVLCKNNLRKISINISEISDNLLHFAASDNKIEQISEYSFMGLYLLSWLDIENNLITSFSRNIFQDVNDLMVLSLAKNRLLHFPSGLLSHLRNLTVLHLFDLSLNQSIFNEIRNCQNLQELVLKNNLIENIEMLSLDPFSRLEYFDISNNSVRTLSGNLFMSLQNLQKLNMSGNLIETLGKDTFSGLSKVDTLDLKYNKIRTLHSDCLQPLLALSVLNLSYNAIENLPSFRGLQNLYVLDLRHNNIKYIDSSSFAGASGIGGINLNNNRIRTIGAKTFRNLQSLVLLFVENNEIDYIEYNAFGDASIVELNLRNNNISDINFFRYSNFPRLRKLDLSHNYITMPISSAFCSRFQEIEILLISNNRIEVVSNRAFESLLNLRFLDLSYNRIRFLWETALTTSFSSVKPFVKLQGNPFRCDCTMQWMKKWQYSPDVKNMIITDLLTLTCTIANSTEVSMLHRLDTDKFQCPYITECDSLKCSCCNLNACECSIKCPDSCSCFYNGDKSVNMVHCDQKGLDQVPKEIPPVATHLYLDKNSISVLSIHSFTNMAYLEYLSMCDSNIHTIDDYAFERLPSLKTIHLNGNFISIITSKTFFELKNLQHLSLSNNRITLIEAGSFSYFPGKYKLDLSRNMLRQVDENVLFEMSFASSLNLSGNPWTCDCEFLVGFDNFTSSNVEKIQDFSALTCTTNDTNTTSPSNTTKLLANTLLSDLCPSITVQHTTELQDNNTLVATLTTLLGILLIVVFIVFIIFWNRDFLKVWIYVKFGWRICNKEEDEADVYKPYDAFVSYSSKDDDYVVHELIPVLEKNMNYRLCVHYRDFPVGAAIADNILSSVESSKRVIVVLSKNFVESEWCHYEFQIAHQRLLAEKKNRIIMILLGDIDKSKLVPELKDYVQTNTYVNQNDAWFWEKIQYAMP</sequence>
<evidence type="ECO:0000256" key="11">
    <source>
        <dbReference type="ARBA" id="ARBA00023170"/>
    </source>
</evidence>
<organism evidence="16 17">
    <name type="scientific">Sinanodonta woodiana</name>
    <name type="common">Chinese pond mussel</name>
    <name type="synonym">Anodonta woodiana</name>
    <dbReference type="NCBI Taxonomy" id="1069815"/>
    <lineage>
        <taxon>Eukaryota</taxon>
        <taxon>Metazoa</taxon>
        <taxon>Spiralia</taxon>
        <taxon>Lophotrochozoa</taxon>
        <taxon>Mollusca</taxon>
        <taxon>Bivalvia</taxon>
        <taxon>Autobranchia</taxon>
        <taxon>Heteroconchia</taxon>
        <taxon>Palaeoheterodonta</taxon>
        <taxon>Unionida</taxon>
        <taxon>Unionoidea</taxon>
        <taxon>Unionidae</taxon>
        <taxon>Unioninae</taxon>
        <taxon>Sinanodonta</taxon>
    </lineage>
</organism>
<accession>A0ABD3X7C2</accession>
<dbReference type="InterPro" id="IPR000483">
    <property type="entry name" value="Cys-rich_flank_reg_C"/>
</dbReference>
<evidence type="ECO:0000256" key="1">
    <source>
        <dbReference type="ARBA" id="ARBA00004236"/>
    </source>
</evidence>
<dbReference type="PANTHER" id="PTHR24365:SF541">
    <property type="entry name" value="PROTEIN TOLL-RELATED"/>
    <property type="match status" value="1"/>
</dbReference>
<keyword evidence="10 13" id="KW-0472">Membrane</keyword>
<evidence type="ECO:0000256" key="3">
    <source>
        <dbReference type="ARBA" id="ARBA00009634"/>
    </source>
</evidence>
<feature type="transmembrane region" description="Helical" evidence="13">
    <location>
        <begin position="1042"/>
        <end position="1065"/>
    </location>
</feature>
<keyword evidence="4" id="KW-1003">Cell membrane</keyword>
<dbReference type="SUPFAM" id="SSF52058">
    <property type="entry name" value="L domain-like"/>
    <property type="match status" value="3"/>
</dbReference>
<dbReference type="SMART" id="SM00255">
    <property type="entry name" value="TIR"/>
    <property type="match status" value="1"/>
</dbReference>
<proteinExistence type="inferred from homology"/>
<keyword evidence="8" id="KW-0677">Repeat</keyword>
<dbReference type="InterPro" id="IPR000157">
    <property type="entry name" value="TIR_dom"/>
</dbReference>
<feature type="chain" id="PRO_5044755133" description="TIR domain-containing protein" evidence="14">
    <location>
        <begin position="31"/>
        <end position="1229"/>
    </location>
</feature>
<keyword evidence="17" id="KW-1185">Reference proteome</keyword>
<keyword evidence="5" id="KW-0433">Leucine-rich repeat</keyword>
<dbReference type="GO" id="GO:0005886">
    <property type="term" value="C:plasma membrane"/>
    <property type="evidence" value="ECO:0007669"/>
    <property type="project" value="UniProtKB-SubCell"/>
</dbReference>
<reference evidence="16 17" key="1">
    <citation type="submission" date="2024-11" db="EMBL/GenBank/DDBJ databases">
        <title>Chromosome-level genome assembly of the freshwater bivalve Anodonta woodiana.</title>
        <authorList>
            <person name="Chen X."/>
        </authorList>
    </citation>
    <scope>NUCLEOTIDE SEQUENCE [LARGE SCALE GENOMIC DNA]</scope>
    <source>
        <strain evidence="16">MN2024</strain>
        <tissue evidence="16">Gills</tissue>
    </source>
</reference>
<evidence type="ECO:0000256" key="2">
    <source>
        <dbReference type="ARBA" id="ARBA00004479"/>
    </source>
</evidence>
<evidence type="ECO:0000256" key="5">
    <source>
        <dbReference type="ARBA" id="ARBA00022614"/>
    </source>
</evidence>
<dbReference type="Pfam" id="PF01582">
    <property type="entry name" value="TIR"/>
    <property type="match status" value="1"/>
</dbReference>
<evidence type="ECO:0000256" key="9">
    <source>
        <dbReference type="ARBA" id="ARBA00022989"/>
    </source>
</evidence>
<dbReference type="InterPro" id="IPR035897">
    <property type="entry name" value="Toll_tir_struct_dom_sf"/>
</dbReference>
<dbReference type="SMART" id="SM00082">
    <property type="entry name" value="LRRCT"/>
    <property type="match status" value="2"/>
</dbReference>
<feature type="signal peptide" evidence="14">
    <location>
        <begin position="1"/>
        <end position="30"/>
    </location>
</feature>
<evidence type="ECO:0000256" key="8">
    <source>
        <dbReference type="ARBA" id="ARBA00022737"/>
    </source>
</evidence>